<evidence type="ECO:0000313" key="2">
    <source>
        <dbReference type="Proteomes" id="UP000790709"/>
    </source>
</evidence>
<dbReference type="Proteomes" id="UP000790709">
    <property type="component" value="Unassembled WGS sequence"/>
</dbReference>
<protein>
    <submittedName>
        <fullName evidence="1">Uncharacterized protein</fullName>
    </submittedName>
</protein>
<gene>
    <name evidence="1" type="ORF">BV22DRAFT_1060586</name>
</gene>
<organism evidence="1 2">
    <name type="scientific">Leucogyrophana mollusca</name>
    <dbReference type="NCBI Taxonomy" id="85980"/>
    <lineage>
        <taxon>Eukaryota</taxon>
        <taxon>Fungi</taxon>
        <taxon>Dikarya</taxon>
        <taxon>Basidiomycota</taxon>
        <taxon>Agaricomycotina</taxon>
        <taxon>Agaricomycetes</taxon>
        <taxon>Agaricomycetidae</taxon>
        <taxon>Boletales</taxon>
        <taxon>Boletales incertae sedis</taxon>
        <taxon>Leucogyrophana</taxon>
    </lineage>
</organism>
<accession>A0ACB8BP09</accession>
<comment type="caution">
    <text evidence="1">The sequence shown here is derived from an EMBL/GenBank/DDBJ whole genome shotgun (WGS) entry which is preliminary data.</text>
</comment>
<evidence type="ECO:0000313" key="1">
    <source>
        <dbReference type="EMBL" id="KAH7927651.1"/>
    </source>
</evidence>
<name>A0ACB8BP09_9AGAM</name>
<sequence length="271" mass="31387">MEKVIDLVKAVNVSGPDYDADGHRQIYDHFSTIITDKSIMSDKHAPPALFFYAIRNILYPTFKLGQIPDALNILAEVDLIRQHVVNKASDALEWNKFYQGQGTKARLLHEKEETRLADIVSENEQDRKIYVLLIYNLCRLHIHYLWSAPESCLLPKRMNDYFPGCLADASTASQVYFQSGLSDPEKEIFNRLKAECIQWMKLVTIWEERREIDLADQGISAEEMDKTFKDDLEIKFPPPIEQDRLATAIGKYVRKVERMVLTMEICFPLRS</sequence>
<dbReference type="EMBL" id="MU266363">
    <property type="protein sequence ID" value="KAH7927651.1"/>
    <property type="molecule type" value="Genomic_DNA"/>
</dbReference>
<proteinExistence type="predicted"/>
<keyword evidence="2" id="KW-1185">Reference proteome</keyword>
<reference evidence="1" key="1">
    <citation type="journal article" date="2021" name="New Phytol.">
        <title>Evolutionary innovations through gain and loss of genes in the ectomycorrhizal Boletales.</title>
        <authorList>
            <person name="Wu G."/>
            <person name="Miyauchi S."/>
            <person name="Morin E."/>
            <person name="Kuo A."/>
            <person name="Drula E."/>
            <person name="Varga T."/>
            <person name="Kohler A."/>
            <person name="Feng B."/>
            <person name="Cao Y."/>
            <person name="Lipzen A."/>
            <person name="Daum C."/>
            <person name="Hundley H."/>
            <person name="Pangilinan J."/>
            <person name="Johnson J."/>
            <person name="Barry K."/>
            <person name="LaButti K."/>
            <person name="Ng V."/>
            <person name="Ahrendt S."/>
            <person name="Min B."/>
            <person name="Choi I.G."/>
            <person name="Park H."/>
            <person name="Plett J.M."/>
            <person name="Magnuson J."/>
            <person name="Spatafora J.W."/>
            <person name="Nagy L.G."/>
            <person name="Henrissat B."/>
            <person name="Grigoriev I.V."/>
            <person name="Yang Z.L."/>
            <person name="Xu J."/>
            <person name="Martin F.M."/>
        </authorList>
    </citation>
    <scope>NUCLEOTIDE SEQUENCE</scope>
    <source>
        <strain evidence="1">KUC20120723A-06</strain>
    </source>
</reference>